<evidence type="ECO:0000256" key="5">
    <source>
        <dbReference type="ARBA" id="ARBA00023136"/>
    </source>
</evidence>
<dbReference type="PROSITE" id="PS50283">
    <property type="entry name" value="NA_SOLUT_SYMP_3"/>
    <property type="match status" value="1"/>
</dbReference>
<comment type="subcellular location">
    <subcellularLocation>
        <location evidence="1">Membrane</location>
        <topology evidence="1">Multi-pass membrane protein</topology>
    </subcellularLocation>
</comment>
<feature type="transmembrane region" description="Helical" evidence="7">
    <location>
        <begin position="212"/>
        <end position="230"/>
    </location>
</feature>
<comment type="similarity">
    <text evidence="2 6">Belongs to the sodium:solute symporter (SSF) (TC 2.A.21) family.</text>
</comment>
<evidence type="ECO:0000256" key="7">
    <source>
        <dbReference type="SAM" id="Phobius"/>
    </source>
</evidence>
<feature type="transmembrane region" description="Helical" evidence="7">
    <location>
        <begin position="412"/>
        <end position="431"/>
    </location>
</feature>
<feature type="transmembrane region" description="Helical" evidence="7">
    <location>
        <begin position="128"/>
        <end position="144"/>
    </location>
</feature>
<feature type="transmembrane region" description="Helical" evidence="7">
    <location>
        <begin position="462"/>
        <end position="481"/>
    </location>
</feature>
<feature type="transmembrane region" description="Helical" evidence="7">
    <location>
        <begin position="577"/>
        <end position="595"/>
    </location>
</feature>
<keyword evidence="4 7" id="KW-1133">Transmembrane helix</keyword>
<dbReference type="InterPro" id="IPR038377">
    <property type="entry name" value="Na/Glc_symporter_sf"/>
</dbReference>
<evidence type="ECO:0000256" key="3">
    <source>
        <dbReference type="ARBA" id="ARBA00022692"/>
    </source>
</evidence>
<accession>A0A833LWN4</accession>
<dbReference type="CDD" id="cd11477">
    <property type="entry name" value="SLC5sbd_u1"/>
    <property type="match status" value="1"/>
</dbReference>
<feature type="transmembrane region" description="Helical" evidence="7">
    <location>
        <begin position="437"/>
        <end position="455"/>
    </location>
</feature>
<sequence length="605" mass="66647">MFSLTALDLSVIVLYFVLVIGIGFTMRKRAASGVDSYFLAGRSLAWWWLGTSIVATTFSADTPLAVAGITAKQGISGNWFWWSWVLSYMAVTVFFAKRWRRTGALTDVEFTELRYGGRPAATLRITKAFYLSVIMNSIILGWIFRSLSKIFLPYIRWSELIGPGAYDAFVSVWPSMLHLDSPNSTLTLLVSLSVILIYSSMGGIRSGVINDLIQFTMAMGGSILFAYLAVQSAGGMDQVVHRVEAIDPGLLSFFPDFNQIPWTVFGVYFVVQWWAQYFSDGTGYIAQRINTARSERDAQLGSLWFNVANYALRTWPWVMIGLVGLALFPPASEACASEAGAMICTDREMAYPVLIHHVLSPHPGLVGFLLAGLLAAFMSTVDTHINWGASYLVNDIYLRFMRRKAGRLEQMIVSRLCVIGIAIVGLVIATYTTSIEAAWKFLLAMAAGLGLPQILRWIWWRANAWTEVSGMISSLALSLILYPAFPEAPAEHLLFAVAVGSATISIVVTLLTPPVEADHLRRFVERVDPLGAWSEFRPAGAEGAGRRFVAHVGLWLLSCTAVLAMMFTIGYALFSNWTAALIAAVVMLLAGYPAVQGFRGHRLLS</sequence>
<protein>
    <submittedName>
        <fullName evidence="8">Na+:solute symporter</fullName>
    </submittedName>
</protein>
<dbReference type="Pfam" id="PF00474">
    <property type="entry name" value="SSF"/>
    <property type="match status" value="2"/>
</dbReference>
<gene>
    <name evidence="8" type="ORF">F9K24_19435</name>
</gene>
<feature type="transmembrane region" description="Helical" evidence="7">
    <location>
        <begin position="183"/>
        <end position="200"/>
    </location>
</feature>
<dbReference type="GO" id="GO:0005886">
    <property type="term" value="C:plasma membrane"/>
    <property type="evidence" value="ECO:0007669"/>
    <property type="project" value="TreeGrafter"/>
</dbReference>
<evidence type="ECO:0000313" key="9">
    <source>
        <dbReference type="Proteomes" id="UP000460298"/>
    </source>
</evidence>
<dbReference type="PANTHER" id="PTHR11819">
    <property type="entry name" value="SOLUTE CARRIER FAMILY 5"/>
    <property type="match status" value="1"/>
</dbReference>
<comment type="caution">
    <text evidence="8">The sequence shown here is derived from an EMBL/GenBank/DDBJ whole genome shotgun (WGS) entry which is preliminary data.</text>
</comment>
<evidence type="ECO:0000256" key="2">
    <source>
        <dbReference type="ARBA" id="ARBA00006434"/>
    </source>
</evidence>
<dbReference type="InterPro" id="IPR001734">
    <property type="entry name" value="Na/solute_symporter"/>
</dbReference>
<feature type="transmembrane region" description="Helical" evidence="7">
    <location>
        <begin position="493"/>
        <end position="512"/>
    </location>
</feature>
<evidence type="ECO:0000256" key="1">
    <source>
        <dbReference type="ARBA" id="ARBA00004141"/>
    </source>
</evidence>
<reference evidence="8 9" key="1">
    <citation type="submission" date="2019-10" db="EMBL/GenBank/DDBJ databases">
        <title>Extracellular Electron Transfer in a Candidatus Methanoperedens spp. Enrichment Culture.</title>
        <authorList>
            <person name="Berger S."/>
            <person name="Rangel Shaw D."/>
            <person name="Berben T."/>
            <person name="In 'T Zandt M."/>
            <person name="Frank J."/>
            <person name="Reimann J."/>
            <person name="Jetten M.S.M."/>
            <person name="Welte C.U."/>
        </authorList>
    </citation>
    <scope>NUCLEOTIDE SEQUENCE [LARGE SCALE GENOMIC DNA]</scope>
    <source>
        <strain evidence="8">SB12</strain>
    </source>
</reference>
<feature type="transmembrane region" description="Helical" evidence="7">
    <location>
        <begin position="6"/>
        <end position="25"/>
    </location>
</feature>
<feature type="transmembrane region" description="Helical" evidence="7">
    <location>
        <begin position="79"/>
        <end position="96"/>
    </location>
</feature>
<evidence type="ECO:0000313" key="8">
    <source>
        <dbReference type="EMBL" id="KAB2929566.1"/>
    </source>
</evidence>
<feature type="transmembrane region" description="Helical" evidence="7">
    <location>
        <begin position="552"/>
        <end position="571"/>
    </location>
</feature>
<evidence type="ECO:0000256" key="4">
    <source>
        <dbReference type="ARBA" id="ARBA00022989"/>
    </source>
</evidence>
<keyword evidence="3 7" id="KW-0812">Transmembrane</keyword>
<evidence type="ECO:0000256" key="6">
    <source>
        <dbReference type="RuleBase" id="RU362091"/>
    </source>
</evidence>
<dbReference type="EMBL" id="WBUI01000029">
    <property type="protein sequence ID" value="KAB2929566.1"/>
    <property type="molecule type" value="Genomic_DNA"/>
</dbReference>
<dbReference type="Gene3D" id="1.20.1730.10">
    <property type="entry name" value="Sodium/glucose cotransporter"/>
    <property type="match status" value="1"/>
</dbReference>
<name>A0A833LWN4_9LEPT</name>
<dbReference type="GO" id="GO:0005412">
    <property type="term" value="F:D-glucose:sodium symporter activity"/>
    <property type="evidence" value="ECO:0007669"/>
    <property type="project" value="TreeGrafter"/>
</dbReference>
<dbReference type="PANTHER" id="PTHR11819:SF77">
    <property type="entry name" value="SODIUM_GLUCOSE COTRANSPORT PROTEIN"/>
    <property type="match status" value="1"/>
</dbReference>
<dbReference type="Proteomes" id="UP000460298">
    <property type="component" value="Unassembled WGS sequence"/>
</dbReference>
<keyword evidence="5 7" id="KW-0472">Membrane</keyword>
<feature type="transmembrane region" description="Helical" evidence="7">
    <location>
        <begin position="37"/>
        <end position="59"/>
    </location>
</feature>
<proteinExistence type="inferred from homology"/>
<organism evidence="8 9">
    <name type="scientific">Leptonema illini</name>
    <dbReference type="NCBI Taxonomy" id="183"/>
    <lineage>
        <taxon>Bacteria</taxon>
        <taxon>Pseudomonadati</taxon>
        <taxon>Spirochaetota</taxon>
        <taxon>Spirochaetia</taxon>
        <taxon>Leptospirales</taxon>
        <taxon>Leptospiraceae</taxon>
        <taxon>Leptonema</taxon>
    </lineage>
</organism>
<dbReference type="AlphaFoldDB" id="A0A833LWN4"/>